<evidence type="ECO:0000256" key="1">
    <source>
        <dbReference type="SAM" id="Coils"/>
    </source>
</evidence>
<dbReference type="InterPro" id="IPR010978">
    <property type="entry name" value="tRNA-bd_arm"/>
</dbReference>
<keyword evidence="5" id="KW-1185">Reference proteome</keyword>
<dbReference type="SUPFAM" id="SSF46589">
    <property type="entry name" value="tRNA-binding arm"/>
    <property type="match status" value="1"/>
</dbReference>
<dbReference type="EMBL" id="SDRB02001983">
    <property type="protein sequence ID" value="THG20362.1"/>
    <property type="molecule type" value="Genomic_DNA"/>
</dbReference>
<dbReference type="Gene3D" id="1.10.287.40">
    <property type="entry name" value="Serine-tRNA synthetase, tRNA binding domain"/>
    <property type="match status" value="1"/>
</dbReference>
<evidence type="ECO:0000313" key="5">
    <source>
        <dbReference type="Proteomes" id="UP000306102"/>
    </source>
</evidence>
<comment type="caution">
    <text evidence="4">The sequence shown here is derived from an EMBL/GenBank/DDBJ whole genome shotgun (WGS) entry which is preliminary data.</text>
</comment>
<dbReference type="AlphaFoldDB" id="A0A4S4EUU6"/>
<dbReference type="STRING" id="542762.A0A4S4EUU6"/>
<gene>
    <name evidence="4" type="ORF">TEA_026660</name>
</gene>
<dbReference type="InterPro" id="IPR042103">
    <property type="entry name" value="SerRS_1_N_sf"/>
</dbReference>
<sequence length="226" mass="25450">MSLQCCLGLGGTTFHTLKLAAIPSSYSSIFRPLSKTLTLDLLLHPHHSPRRPSLPLFARALSAPAIQTTIPEDKVVKPQWKASIDFKWIRDNRVDVAANIRNRHSNADLELVLQLYERLLNVQKQEVERLRAERNVVANKMKGKLEPSERQKLIEEDVPVGGEDCSVLRKMVGSPREFGFHIKDHFQLGKDLDLIDFDAAAEQEDNYLDDPMTSAASPVSSDDLEQ</sequence>
<dbReference type="InterPro" id="IPR015866">
    <property type="entry name" value="Ser-tRNA-synth_1_N"/>
</dbReference>
<feature type="coiled-coil region" evidence="1">
    <location>
        <begin position="106"/>
        <end position="140"/>
    </location>
</feature>
<evidence type="ECO:0000259" key="3">
    <source>
        <dbReference type="Pfam" id="PF02403"/>
    </source>
</evidence>
<organism evidence="4 5">
    <name type="scientific">Camellia sinensis var. sinensis</name>
    <name type="common">China tea</name>
    <dbReference type="NCBI Taxonomy" id="542762"/>
    <lineage>
        <taxon>Eukaryota</taxon>
        <taxon>Viridiplantae</taxon>
        <taxon>Streptophyta</taxon>
        <taxon>Embryophyta</taxon>
        <taxon>Tracheophyta</taxon>
        <taxon>Spermatophyta</taxon>
        <taxon>Magnoliopsida</taxon>
        <taxon>eudicotyledons</taxon>
        <taxon>Gunneridae</taxon>
        <taxon>Pentapetalae</taxon>
        <taxon>asterids</taxon>
        <taxon>Ericales</taxon>
        <taxon>Theaceae</taxon>
        <taxon>Camellia</taxon>
    </lineage>
</organism>
<proteinExistence type="predicted"/>
<feature type="domain" description="Serine-tRNA synthetase type1 N-terminal" evidence="3">
    <location>
        <begin position="84"/>
        <end position="156"/>
    </location>
</feature>
<evidence type="ECO:0000256" key="2">
    <source>
        <dbReference type="SAM" id="MobiDB-lite"/>
    </source>
</evidence>
<reference evidence="4 5" key="1">
    <citation type="journal article" date="2018" name="Proc. Natl. Acad. Sci. U.S.A.">
        <title>Draft genome sequence of Camellia sinensis var. sinensis provides insights into the evolution of the tea genome and tea quality.</title>
        <authorList>
            <person name="Wei C."/>
            <person name="Yang H."/>
            <person name="Wang S."/>
            <person name="Zhao J."/>
            <person name="Liu C."/>
            <person name="Gao L."/>
            <person name="Xia E."/>
            <person name="Lu Y."/>
            <person name="Tai Y."/>
            <person name="She G."/>
            <person name="Sun J."/>
            <person name="Cao H."/>
            <person name="Tong W."/>
            <person name="Gao Q."/>
            <person name="Li Y."/>
            <person name="Deng W."/>
            <person name="Jiang X."/>
            <person name="Wang W."/>
            <person name="Chen Q."/>
            <person name="Zhang S."/>
            <person name="Li H."/>
            <person name="Wu J."/>
            <person name="Wang P."/>
            <person name="Li P."/>
            <person name="Shi C."/>
            <person name="Zheng F."/>
            <person name="Jian J."/>
            <person name="Huang B."/>
            <person name="Shan D."/>
            <person name="Shi M."/>
            <person name="Fang C."/>
            <person name="Yue Y."/>
            <person name="Li F."/>
            <person name="Li D."/>
            <person name="Wei S."/>
            <person name="Han B."/>
            <person name="Jiang C."/>
            <person name="Yin Y."/>
            <person name="Xia T."/>
            <person name="Zhang Z."/>
            <person name="Bennetzen J.L."/>
            <person name="Zhao S."/>
            <person name="Wan X."/>
        </authorList>
    </citation>
    <scope>NUCLEOTIDE SEQUENCE [LARGE SCALE GENOMIC DNA]</scope>
    <source>
        <strain evidence="5">cv. Shuchazao</strain>
        <tissue evidence="4">Leaf</tissue>
    </source>
</reference>
<accession>A0A4S4EUU6</accession>
<dbReference type="GO" id="GO:0000166">
    <property type="term" value="F:nucleotide binding"/>
    <property type="evidence" value="ECO:0007669"/>
    <property type="project" value="InterPro"/>
</dbReference>
<protein>
    <recommendedName>
        <fullName evidence="3">Serine-tRNA synthetase type1 N-terminal domain-containing protein</fullName>
    </recommendedName>
</protein>
<feature type="region of interest" description="Disordered" evidence="2">
    <location>
        <begin position="205"/>
        <end position="226"/>
    </location>
</feature>
<dbReference type="Pfam" id="PF02403">
    <property type="entry name" value="Seryl_tRNA_N"/>
    <property type="match status" value="1"/>
</dbReference>
<evidence type="ECO:0000313" key="4">
    <source>
        <dbReference type="EMBL" id="THG20362.1"/>
    </source>
</evidence>
<name>A0A4S4EUU6_CAMSN</name>
<keyword evidence="1" id="KW-0175">Coiled coil</keyword>
<dbReference type="Proteomes" id="UP000306102">
    <property type="component" value="Unassembled WGS sequence"/>
</dbReference>